<name>A0A8T0IA84_CERPU</name>
<dbReference type="InterPro" id="IPR056497">
    <property type="entry name" value="HEAT_DAAF5"/>
</dbReference>
<dbReference type="Pfam" id="PF24573">
    <property type="entry name" value="HEAT_DAAF5"/>
    <property type="match status" value="1"/>
</dbReference>
<gene>
    <name evidence="3" type="ORF">KC19_4G134300</name>
</gene>
<dbReference type="EMBL" id="CM026424">
    <property type="protein sequence ID" value="KAG0579915.1"/>
    <property type="molecule type" value="Genomic_DNA"/>
</dbReference>
<feature type="region of interest" description="Disordered" evidence="1">
    <location>
        <begin position="161"/>
        <end position="192"/>
    </location>
</feature>
<evidence type="ECO:0000313" key="3">
    <source>
        <dbReference type="EMBL" id="KAG0579915.1"/>
    </source>
</evidence>
<proteinExistence type="predicted"/>
<sequence>MEMESKKASVVDIWNDLKKDEAIRNTQKSAARTKVDWNSYHIRDAIKPKKKFYPADRSFDSHLADYSLMEAAHLFRNSEGTLEVGCPYECRDRCRSFKREESNEVSREKSAVLGGGDRQPDPVVSQYAKLKAAYQEKLRKEKLESLASCVEQMKEDIVAAEVTGEDDSVRKLPTGEKEKREPDDGEGDGRLNDEALSRSALLTGAHVSDEVGERLEAEDMASGAAVDEDSKDGEQFLATNSEQAKGLVAEQDGSELVKVAPSSESRSVRFALPEEEARDPAGTGNVNSGDDAEHQSLANALNRDLNSLTDAVAGVRLAALERLQSTLFGSAVEVLEIGSYAQNGGEKRSRSKEESRRHSLGWAAEELVIKPLLRRFGDPSEKCRILAISILHKLLFEVPSAVIVLLPYILPVIGERMPLKVPLGPTSDEDELLKDPPKIQALLVEPSEEVRLQLVQFMRSLLKQAPRLIQAFASDVTSILVAGTFDTHPDVLMEAFAALELLGEIMEYRLKPVGKQLVRVCHRSLSHNHSRVRVAALKAICRLTMCGAHDAIYELTAYRDPNLVPIKAFYEPCPKTQYLAMLTTDKNPVVREELYRTVARWLRELGERKEHECRLLPYLLTGFQDSCPHLQTLAFELMEGVGLQYEEENENEVKDTRTYLSDEFIDDIVSVCGTPLPHPFQKRPCLGARIMVTSVAAILVHAISMDIECWTTGTKELAAHFLLTLLLFVESNITMHLQPLLKIMHKGIAEPSISDKILESARVLGFFVDPSSYLPLMMPLIQGDVSADVSVNTLGNALQLLAGILVGSRPEQITPHIPEICSTLTDRHIMTSIQQTVNDGVVAVAEQLIRAWDAEACAQEVSAMLWLLLNAAAAADFCSRSPQKAECAIEALASASGNELAEKLIALYVDEILEILPHPRKWALRSLDALVFCRVLQSSPLVDEEALNKLIKSFNNCIKKAADDDVKFRLIKAVDELLTKGQFHWAHGKKHIGDMWESLLVPCLEQEDTLIPPTLDAIVSIWSQSFPKEMTSKHQFHDTEQALIRAIEKILRKRSGEDQEVATNEECTQEKLQEEKKFKEFVKKATLPPSDEPIKDPIQVKCMETVTFMLGRSAKRFDGGR</sequence>
<dbReference type="PANTHER" id="PTHR16216">
    <property type="entry name" value="DYNEIN ASSEMBLY FACTOR 5, AXONEMAL"/>
    <property type="match status" value="1"/>
</dbReference>
<protein>
    <recommendedName>
        <fullName evidence="2">TOG domain-containing protein</fullName>
    </recommendedName>
</protein>
<dbReference type="InterPro" id="IPR052623">
    <property type="entry name" value="DAAF5"/>
</dbReference>
<keyword evidence="4" id="KW-1185">Reference proteome</keyword>
<organism evidence="3 4">
    <name type="scientific">Ceratodon purpureus</name>
    <name type="common">Fire moss</name>
    <name type="synonym">Dicranum purpureum</name>
    <dbReference type="NCBI Taxonomy" id="3225"/>
    <lineage>
        <taxon>Eukaryota</taxon>
        <taxon>Viridiplantae</taxon>
        <taxon>Streptophyta</taxon>
        <taxon>Embryophyta</taxon>
        <taxon>Bryophyta</taxon>
        <taxon>Bryophytina</taxon>
        <taxon>Bryopsida</taxon>
        <taxon>Dicranidae</taxon>
        <taxon>Pseudoditrichales</taxon>
        <taxon>Ditrichaceae</taxon>
        <taxon>Ceratodon</taxon>
    </lineage>
</organism>
<feature type="compositionally biased region" description="Basic and acidic residues" evidence="1">
    <location>
        <begin position="99"/>
        <end position="110"/>
    </location>
</feature>
<dbReference type="AlphaFoldDB" id="A0A8T0IA84"/>
<feature type="region of interest" description="Disordered" evidence="1">
    <location>
        <begin position="99"/>
        <end position="122"/>
    </location>
</feature>
<reference evidence="3" key="1">
    <citation type="submission" date="2020-06" db="EMBL/GenBank/DDBJ databases">
        <title>WGS assembly of Ceratodon purpureus strain R40.</title>
        <authorList>
            <person name="Carey S.B."/>
            <person name="Jenkins J."/>
            <person name="Shu S."/>
            <person name="Lovell J.T."/>
            <person name="Sreedasyam A."/>
            <person name="Maumus F."/>
            <person name="Tiley G.P."/>
            <person name="Fernandez-Pozo N."/>
            <person name="Barry K."/>
            <person name="Chen C."/>
            <person name="Wang M."/>
            <person name="Lipzen A."/>
            <person name="Daum C."/>
            <person name="Saski C.A."/>
            <person name="Payton A.C."/>
            <person name="Mcbreen J.C."/>
            <person name="Conrad R.E."/>
            <person name="Kollar L.M."/>
            <person name="Olsson S."/>
            <person name="Huttunen S."/>
            <person name="Landis J.B."/>
            <person name="Wickett N.J."/>
            <person name="Johnson M.G."/>
            <person name="Rensing S.A."/>
            <person name="Grimwood J."/>
            <person name="Schmutz J."/>
            <person name="Mcdaniel S.F."/>
        </authorList>
    </citation>
    <scope>NUCLEOTIDE SEQUENCE</scope>
    <source>
        <strain evidence="3">R40</strain>
    </source>
</reference>
<comment type="caution">
    <text evidence="3">The sequence shown here is derived from an EMBL/GenBank/DDBJ whole genome shotgun (WGS) entry which is preliminary data.</text>
</comment>
<accession>A0A8T0IA84</accession>
<dbReference type="Pfam" id="PF25757">
    <property type="entry name" value="TPR_DNAAF5"/>
    <property type="match status" value="2"/>
</dbReference>
<feature type="compositionally biased region" description="Basic and acidic residues" evidence="1">
    <location>
        <begin position="167"/>
        <end position="192"/>
    </location>
</feature>
<dbReference type="Proteomes" id="UP000822688">
    <property type="component" value="Chromosome 4"/>
</dbReference>
<dbReference type="InterPro" id="IPR057978">
    <property type="entry name" value="TPR_DAAF5"/>
</dbReference>
<feature type="domain" description="TOG" evidence="2">
    <location>
        <begin position="422"/>
        <end position="675"/>
    </location>
</feature>
<dbReference type="InterPro" id="IPR034085">
    <property type="entry name" value="TOG"/>
</dbReference>
<dbReference type="SMART" id="SM01349">
    <property type="entry name" value="TOG"/>
    <property type="match status" value="1"/>
</dbReference>
<evidence type="ECO:0000313" key="4">
    <source>
        <dbReference type="Proteomes" id="UP000822688"/>
    </source>
</evidence>
<dbReference type="Gene3D" id="1.25.10.10">
    <property type="entry name" value="Leucine-rich Repeat Variant"/>
    <property type="match status" value="1"/>
</dbReference>
<dbReference type="InterPro" id="IPR011989">
    <property type="entry name" value="ARM-like"/>
</dbReference>
<evidence type="ECO:0000259" key="2">
    <source>
        <dbReference type="SMART" id="SM01349"/>
    </source>
</evidence>
<feature type="region of interest" description="Disordered" evidence="1">
    <location>
        <begin position="258"/>
        <end position="292"/>
    </location>
</feature>
<evidence type="ECO:0000256" key="1">
    <source>
        <dbReference type="SAM" id="MobiDB-lite"/>
    </source>
</evidence>
<dbReference type="SUPFAM" id="SSF48371">
    <property type="entry name" value="ARM repeat"/>
    <property type="match status" value="1"/>
</dbReference>
<dbReference type="PANTHER" id="PTHR16216:SF10">
    <property type="entry name" value="RNA POLYMERASE II ASSEMBLY FACTOR RTP1 C-TERMINAL DOMAIN-CONTAINING PROTEIN"/>
    <property type="match status" value="1"/>
</dbReference>
<dbReference type="InterPro" id="IPR016024">
    <property type="entry name" value="ARM-type_fold"/>
</dbReference>